<dbReference type="Proteomes" id="UP000543174">
    <property type="component" value="Unassembled WGS sequence"/>
</dbReference>
<keyword evidence="2" id="KW-1185">Reference proteome</keyword>
<dbReference type="RefSeq" id="WP_013059619.1">
    <property type="nucleotide sequence ID" value="NZ_CP129007.1"/>
</dbReference>
<organism evidence="1 2">
    <name type="scientific">Priestia aryabhattai</name>
    <name type="common">Bacillus aryabhattai</name>
    <dbReference type="NCBI Taxonomy" id="412384"/>
    <lineage>
        <taxon>Bacteria</taxon>
        <taxon>Bacillati</taxon>
        <taxon>Bacillota</taxon>
        <taxon>Bacilli</taxon>
        <taxon>Bacillales</taxon>
        <taxon>Bacillaceae</taxon>
        <taxon>Priestia</taxon>
    </lineage>
</organism>
<protein>
    <submittedName>
        <fullName evidence="1">Uncharacterized protein</fullName>
    </submittedName>
</protein>
<comment type="caution">
    <text evidence="1">The sequence shown here is derived from an EMBL/GenBank/DDBJ whole genome shotgun (WGS) entry which is preliminary data.</text>
</comment>
<reference evidence="1" key="1">
    <citation type="submission" date="2020-08" db="EMBL/GenBank/DDBJ databases">
        <title>Functional genomics of gut bacteria from endangered species of beetles.</title>
        <authorList>
            <person name="Carlos-Shanley C."/>
        </authorList>
    </citation>
    <scope>NUCLEOTIDE SEQUENCE [LARGE SCALE GENOMIC DNA]</scope>
    <source>
        <strain evidence="1">S00060</strain>
    </source>
</reference>
<evidence type="ECO:0000313" key="2">
    <source>
        <dbReference type="Proteomes" id="UP000543174"/>
    </source>
</evidence>
<dbReference type="EMBL" id="JACJHT010000004">
    <property type="protein sequence ID" value="MBA9041529.1"/>
    <property type="molecule type" value="Genomic_DNA"/>
</dbReference>
<name>A0A7W3NEH3_PRIAR</name>
<evidence type="ECO:0000313" key="1">
    <source>
        <dbReference type="EMBL" id="MBA9041529.1"/>
    </source>
</evidence>
<dbReference type="AlphaFoldDB" id="A0A7W3NEH3"/>
<accession>A0A7W3NEH3</accession>
<gene>
    <name evidence="1" type="ORF">HNP21_004649</name>
</gene>
<proteinExistence type="predicted"/>
<sequence>MIDATRYDAEQVGGYGSFRKKNTLPILWKGFINWLKLESRKMESKDAKSIHFSESHLFVQHLPFSSGEACYQNSSSAPLNHSEPYIRYYENANASLAESYGAVEGEHILLIERIAGQSEVVKYLSKLEGLKAYRMSVTSQEGNHSFYEICLISSDAEMMSEIIHRMVTPIQQ</sequence>